<dbReference type="Proteomes" id="UP000199114">
    <property type="component" value="Unassembled WGS sequence"/>
</dbReference>
<dbReference type="AlphaFoldDB" id="A0A1H9S157"/>
<evidence type="ECO:0000313" key="1">
    <source>
        <dbReference type="EMBL" id="SER78786.1"/>
    </source>
</evidence>
<name>A0A1H9S157_9EURY</name>
<sequence>MDDTPCPACLSAPCAVIDRRITEHGLRITFECDRCEHVWDVVF</sequence>
<dbReference type="RefSeq" id="WP_281246990.1">
    <property type="nucleotide sequence ID" value="NZ_FOFD01000008.1"/>
</dbReference>
<dbReference type="EMBL" id="FOFD01000008">
    <property type="protein sequence ID" value="SER78786.1"/>
    <property type="molecule type" value="Genomic_DNA"/>
</dbReference>
<evidence type="ECO:0000313" key="2">
    <source>
        <dbReference type="Proteomes" id="UP000199114"/>
    </source>
</evidence>
<keyword evidence="2" id="KW-1185">Reference proteome</keyword>
<gene>
    <name evidence="1" type="ORF">SAMN04489841_4543</name>
</gene>
<accession>A0A1H9S157</accession>
<evidence type="ECO:0008006" key="3">
    <source>
        <dbReference type="Google" id="ProtNLM"/>
    </source>
</evidence>
<reference evidence="2" key="1">
    <citation type="submission" date="2016-10" db="EMBL/GenBank/DDBJ databases">
        <authorList>
            <person name="Varghese N."/>
            <person name="Submissions S."/>
        </authorList>
    </citation>
    <scope>NUCLEOTIDE SEQUENCE [LARGE SCALE GENOMIC DNA]</scope>
    <source>
        <strain evidence="2">DSM 25055</strain>
    </source>
</reference>
<proteinExistence type="predicted"/>
<protein>
    <recommendedName>
        <fullName evidence="3">MJ0042 family finger-like domain-containing protein</fullName>
    </recommendedName>
</protein>
<organism evidence="1 2">
    <name type="scientific">Natrinema salaciae</name>
    <dbReference type="NCBI Taxonomy" id="1186196"/>
    <lineage>
        <taxon>Archaea</taxon>
        <taxon>Methanobacteriati</taxon>
        <taxon>Methanobacteriota</taxon>
        <taxon>Stenosarchaea group</taxon>
        <taxon>Halobacteria</taxon>
        <taxon>Halobacteriales</taxon>
        <taxon>Natrialbaceae</taxon>
        <taxon>Natrinema</taxon>
    </lineage>
</organism>